<dbReference type="EMBL" id="BSRI01000002">
    <property type="protein sequence ID" value="GLV59767.1"/>
    <property type="molecule type" value="Genomic_DNA"/>
</dbReference>
<name>A0ABQ6G4N9_9CHLR</name>
<proteinExistence type="predicted"/>
<gene>
    <name evidence="1" type="ORF">KDH_65920</name>
</gene>
<accession>A0ABQ6G4N9</accession>
<evidence type="ECO:0000313" key="1">
    <source>
        <dbReference type="EMBL" id="GLV59767.1"/>
    </source>
</evidence>
<reference evidence="1 2" key="1">
    <citation type="submission" date="2023-02" db="EMBL/GenBank/DDBJ databases">
        <title>Dictyobacter halimunensis sp. nov., a new member of the class Ktedonobacteria from forest soil in a geothermal area.</title>
        <authorList>
            <person name="Rachmania M.K."/>
            <person name="Ningsih F."/>
            <person name="Sakai Y."/>
            <person name="Yabe S."/>
            <person name="Yokota A."/>
            <person name="Sjamsuridzal W."/>
        </authorList>
    </citation>
    <scope>NUCLEOTIDE SEQUENCE [LARGE SCALE GENOMIC DNA]</scope>
    <source>
        <strain evidence="1 2">S3.2.2.5</strain>
    </source>
</reference>
<protein>
    <submittedName>
        <fullName evidence="1">Uncharacterized protein</fullName>
    </submittedName>
</protein>
<sequence>MPYTRGTSEKTQITLQAAGLVLKEDFKILRRNIGKPNECYAIKLTNQGAQKAIERQNELQSKGISVQVFRLTSYRGVKTDVDLVPDGGNSSCFTIGDDFTPPPDNWQPNT</sequence>
<organism evidence="1 2">
    <name type="scientific">Dictyobacter halimunensis</name>
    <dbReference type="NCBI Taxonomy" id="3026934"/>
    <lineage>
        <taxon>Bacteria</taxon>
        <taxon>Bacillati</taxon>
        <taxon>Chloroflexota</taxon>
        <taxon>Ktedonobacteria</taxon>
        <taxon>Ktedonobacterales</taxon>
        <taxon>Dictyobacteraceae</taxon>
        <taxon>Dictyobacter</taxon>
    </lineage>
</organism>
<evidence type="ECO:0000313" key="2">
    <source>
        <dbReference type="Proteomes" id="UP001344906"/>
    </source>
</evidence>
<dbReference type="Proteomes" id="UP001344906">
    <property type="component" value="Unassembled WGS sequence"/>
</dbReference>
<dbReference type="RefSeq" id="WP_338256567.1">
    <property type="nucleotide sequence ID" value="NZ_BSRI01000002.1"/>
</dbReference>
<comment type="caution">
    <text evidence="1">The sequence shown here is derived from an EMBL/GenBank/DDBJ whole genome shotgun (WGS) entry which is preliminary data.</text>
</comment>
<keyword evidence="2" id="KW-1185">Reference proteome</keyword>